<evidence type="ECO:0000256" key="4">
    <source>
        <dbReference type="ARBA" id="ARBA00023098"/>
    </source>
</evidence>
<comment type="caution">
    <text evidence="7">The sequence shown here is derived from an EMBL/GenBank/DDBJ whole genome shotgun (WGS) entry which is preliminary data.</text>
</comment>
<name>A0ABT7DXR5_9NEIS</name>
<evidence type="ECO:0000259" key="5">
    <source>
        <dbReference type="Pfam" id="PF00501"/>
    </source>
</evidence>
<keyword evidence="4" id="KW-0443">Lipid metabolism</keyword>
<dbReference type="InterPro" id="IPR000873">
    <property type="entry name" value="AMP-dep_synth/lig_dom"/>
</dbReference>
<feature type="domain" description="AMP-dependent synthetase/ligase" evidence="5">
    <location>
        <begin position="25"/>
        <end position="408"/>
    </location>
</feature>
<comment type="similarity">
    <text evidence="1">Belongs to the ATP-dependent AMP-binding enzyme family.</text>
</comment>
<organism evidence="7 8">
    <name type="scientific">Parachitinimonas caeni</name>
    <dbReference type="NCBI Taxonomy" id="3031301"/>
    <lineage>
        <taxon>Bacteria</taxon>
        <taxon>Pseudomonadati</taxon>
        <taxon>Pseudomonadota</taxon>
        <taxon>Betaproteobacteria</taxon>
        <taxon>Neisseriales</taxon>
        <taxon>Chitinibacteraceae</taxon>
        <taxon>Parachitinimonas</taxon>
    </lineage>
</organism>
<dbReference type="GO" id="GO:0016874">
    <property type="term" value="F:ligase activity"/>
    <property type="evidence" value="ECO:0007669"/>
    <property type="project" value="UniProtKB-KW"/>
</dbReference>
<evidence type="ECO:0000256" key="2">
    <source>
        <dbReference type="ARBA" id="ARBA00022598"/>
    </source>
</evidence>
<dbReference type="Pfam" id="PF00501">
    <property type="entry name" value="AMP-binding"/>
    <property type="match status" value="1"/>
</dbReference>
<evidence type="ECO:0000259" key="6">
    <source>
        <dbReference type="Pfam" id="PF13193"/>
    </source>
</evidence>
<dbReference type="NCBIfam" id="NF004837">
    <property type="entry name" value="PRK06187.1"/>
    <property type="match status" value="1"/>
</dbReference>
<dbReference type="InterPro" id="IPR020845">
    <property type="entry name" value="AMP-binding_CS"/>
</dbReference>
<evidence type="ECO:0000313" key="8">
    <source>
        <dbReference type="Proteomes" id="UP001172778"/>
    </source>
</evidence>
<dbReference type="InterPro" id="IPR042099">
    <property type="entry name" value="ANL_N_sf"/>
</dbReference>
<sequence>MPTPTPAALSGLMMDSPLLISSLLEHADRFHGDVEIVSRRSEGDIHRYTYHDAHRRCRQLAKAFQRLGCQAGDRIGTLAWNGYRHFETYFASSGSGLVCHTINPRLFPEQLRYIINHAADAYVLFDIGFAPLVAQLAPACPGVKGWIAMTDRAHLPSIELPRLLCYEELLAAEEEDFCWPQLDERTASSLCYTSGTTGDPKGVLYSHRSTVLHSLAIALPDALNLSSRDTILPVVPMFHVNAWGIPYAAPMVGAKLVFPGPKLDGASLTELFDSEAVNLTAGVPTVWMGLLQYWREQQHRPQTLRRVVVGGAAAPASMIEAFECEFGCDLLHAWGMSEMSPVGTVNTPKGKHLQQSREARLAQQTGQGRPLWGVDMRIVNDAGIALPHDGKAFGDLQVKGPWICASYYGREPGKEHVDGWFSTGDVATIDPDGYMRITDRSKDVIKSGGEWISSIALENIMVAHPAVAEAAVIAARHDKWDERPLLVVSLKPGASLSREEALAWFEGKVAKWWLPDEVVFVEALPHTATGKVQKLKLREQFGQTLLK</sequence>
<dbReference type="InterPro" id="IPR025110">
    <property type="entry name" value="AMP-bd_C"/>
</dbReference>
<evidence type="ECO:0000313" key="7">
    <source>
        <dbReference type="EMBL" id="MDK2124860.1"/>
    </source>
</evidence>
<evidence type="ECO:0000256" key="1">
    <source>
        <dbReference type="ARBA" id="ARBA00006432"/>
    </source>
</evidence>
<feature type="domain" description="AMP-binding enzyme C-terminal" evidence="6">
    <location>
        <begin position="457"/>
        <end position="531"/>
    </location>
</feature>
<dbReference type="InterPro" id="IPR045851">
    <property type="entry name" value="AMP-bd_C_sf"/>
</dbReference>
<dbReference type="PANTHER" id="PTHR43859">
    <property type="entry name" value="ACYL-ACTIVATING ENZYME"/>
    <property type="match status" value="1"/>
</dbReference>
<evidence type="ECO:0000256" key="3">
    <source>
        <dbReference type="ARBA" id="ARBA00022832"/>
    </source>
</evidence>
<dbReference type="EMBL" id="JARRAF010000013">
    <property type="protein sequence ID" value="MDK2124860.1"/>
    <property type="molecule type" value="Genomic_DNA"/>
</dbReference>
<gene>
    <name evidence="7" type="ORF">PZA18_12470</name>
</gene>
<dbReference type="NCBIfam" id="NF005426">
    <property type="entry name" value="PRK07008.1"/>
    <property type="match status" value="1"/>
</dbReference>
<protein>
    <submittedName>
        <fullName evidence="7">3-(Methylthio)propionyl-CoA ligase</fullName>
    </submittedName>
</protein>
<dbReference type="PANTHER" id="PTHR43859:SF4">
    <property type="entry name" value="BUTANOATE--COA LIGASE AAE1-RELATED"/>
    <property type="match status" value="1"/>
</dbReference>
<dbReference type="PROSITE" id="PS00455">
    <property type="entry name" value="AMP_BINDING"/>
    <property type="match status" value="1"/>
</dbReference>
<dbReference type="Proteomes" id="UP001172778">
    <property type="component" value="Unassembled WGS sequence"/>
</dbReference>
<dbReference type="Gene3D" id="3.30.300.30">
    <property type="match status" value="1"/>
</dbReference>
<keyword evidence="2 7" id="KW-0436">Ligase</keyword>
<dbReference type="Pfam" id="PF13193">
    <property type="entry name" value="AMP-binding_C"/>
    <property type="match status" value="1"/>
</dbReference>
<dbReference type="Gene3D" id="3.40.50.12780">
    <property type="entry name" value="N-terminal domain of ligase-like"/>
    <property type="match status" value="1"/>
</dbReference>
<keyword evidence="3" id="KW-0276">Fatty acid metabolism</keyword>
<keyword evidence="8" id="KW-1185">Reference proteome</keyword>
<dbReference type="SUPFAM" id="SSF56801">
    <property type="entry name" value="Acetyl-CoA synthetase-like"/>
    <property type="match status" value="1"/>
</dbReference>
<accession>A0ABT7DXR5</accession>
<reference evidence="7" key="1">
    <citation type="submission" date="2023-03" db="EMBL/GenBank/DDBJ databases">
        <title>Chitinimonas shenzhenensis gen. nov., sp. nov., a novel member of family Burkholderiaceae isolated from activated sludge collected in Shen Zhen, China.</title>
        <authorList>
            <person name="Wang X."/>
        </authorList>
    </citation>
    <scope>NUCLEOTIDE SEQUENCE</scope>
    <source>
        <strain evidence="7">DQS-5</strain>
    </source>
</reference>
<proteinExistence type="inferred from homology"/>
<dbReference type="CDD" id="cd12119">
    <property type="entry name" value="ttLC_FACS_AlkK_like"/>
    <property type="match status" value="1"/>
</dbReference>